<dbReference type="InterPro" id="IPR002052">
    <property type="entry name" value="DNA_methylase_N6_adenine_CS"/>
</dbReference>
<dbReference type="Gene3D" id="3.40.50.150">
    <property type="entry name" value="Vaccinia Virus protein VP39"/>
    <property type="match status" value="1"/>
</dbReference>
<dbReference type="Proteomes" id="UP000885690">
    <property type="component" value="Unassembled WGS sequence"/>
</dbReference>
<dbReference type="Pfam" id="PF03602">
    <property type="entry name" value="Cons_hypoth95"/>
    <property type="match status" value="1"/>
</dbReference>
<sequence length="180" mass="19813">MIRIIGGEAKGRKLKSPRGQEIRPTLGRIRQVLFDLLQREVRETSFLDLFAGTGIVALEALSRGASRAALVEKKGSMVRIIRENVSLLGYQDRVSIFQGDAMRIAEKLAPLGPFGIIFADPPYTFQDYDKLVSLYLPLLDKGGILAIQHLKASSLALPPGFSIKEKKVGEHLLTLVTGEE</sequence>
<name>A0A7C0Y9Y1_9BACT</name>
<evidence type="ECO:0000256" key="1">
    <source>
        <dbReference type="ARBA" id="ARBA00022603"/>
    </source>
</evidence>
<evidence type="ECO:0000256" key="2">
    <source>
        <dbReference type="ARBA" id="ARBA00022679"/>
    </source>
</evidence>
<dbReference type="InterPro" id="IPR004398">
    <property type="entry name" value="RNA_MeTrfase_RsmD"/>
</dbReference>
<comment type="caution">
    <text evidence="3">The sequence shown here is derived from an EMBL/GenBank/DDBJ whole genome shotgun (WGS) entry which is preliminary data.</text>
</comment>
<gene>
    <name evidence="3" type="primary">rsmD</name>
    <name evidence="3" type="ORF">ENF32_06190</name>
</gene>
<dbReference type="NCBIfam" id="TIGR00095">
    <property type="entry name" value="16S rRNA (guanine(966)-N(2))-methyltransferase RsmD"/>
    <property type="match status" value="1"/>
</dbReference>
<dbReference type="EMBL" id="DQWS01000231">
    <property type="protein sequence ID" value="HDD53637.1"/>
    <property type="molecule type" value="Genomic_DNA"/>
</dbReference>
<accession>A0A7C0Y9Y1</accession>
<dbReference type="CDD" id="cd02440">
    <property type="entry name" value="AdoMet_MTases"/>
    <property type="match status" value="1"/>
</dbReference>
<dbReference type="SUPFAM" id="SSF53335">
    <property type="entry name" value="S-adenosyl-L-methionine-dependent methyltransferases"/>
    <property type="match status" value="1"/>
</dbReference>
<dbReference type="EC" id="2.1.1.171" evidence="3"/>
<reference evidence="3" key="1">
    <citation type="journal article" date="2020" name="mSystems">
        <title>Genome- and Community-Level Interaction Insights into Carbon Utilization and Element Cycling Functions of Hydrothermarchaeota in Hydrothermal Sediment.</title>
        <authorList>
            <person name="Zhou Z."/>
            <person name="Liu Y."/>
            <person name="Xu W."/>
            <person name="Pan J."/>
            <person name="Luo Z.H."/>
            <person name="Li M."/>
        </authorList>
    </citation>
    <scope>NUCLEOTIDE SEQUENCE [LARGE SCALE GENOMIC DNA]</scope>
    <source>
        <strain evidence="3">HyVt-115</strain>
    </source>
</reference>
<dbReference type="PANTHER" id="PTHR43542">
    <property type="entry name" value="METHYLTRANSFERASE"/>
    <property type="match status" value="1"/>
</dbReference>
<dbReference type="PROSITE" id="PS00092">
    <property type="entry name" value="N6_MTASE"/>
    <property type="match status" value="1"/>
</dbReference>
<evidence type="ECO:0000313" key="3">
    <source>
        <dbReference type="EMBL" id="HDD53637.1"/>
    </source>
</evidence>
<dbReference type="AlphaFoldDB" id="A0A7C0Y9Y1"/>
<dbReference type="GO" id="GO:0003676">
    <property type="term" value="F:nucleic acid binding"/>
    <property type="evidence" value="ECO:0007669"/>
    <property type="project" value="InterPro"/>
</dbReference>
<organism evidence="3">
    <name type="scientific">Thermosulfidibacter takaii</name>
    <dbReference type="NCBI Taxonomy" id="412593"/>
    <lineage>
        <taxon>Bacteria</taxon>
        <taxon>Pseudomonadati</taxon>
        <taxon>Thermosulfidibacterota</taxon>
        <taxon>Thermosulfidibacteria</taxon>
        <taxon>Thermosulfidibacterales</taxon>
        <taxon>Thermosulfidibacteraceae</taxon>
    </lineage>
</organism>
<protein>
    <submittedName>
        <fullName evidence="3">16S rRNA (Guanine(966)-N(2))-methyltransferase RsmD</fullName>
        <ecNumber evidence="3">2.1.1.171</ecNumber>
    </submittedName>
</protein>
<dbReference type="PANTHER" id="PTHR43542:SF1">
    <property type="entry name" value="METHYLTRANSFERASE"/>
    <property type="match status" value="1"/>
</dbReference>
<keyword evidence="1 3" id="KW-0489">Methyltransferase</keyword>
<proteinExistence type="predicted"/>
<keyword evidence="2 3" id="KW-0808">Transferase</keyword>
<dbReference type="InterPro" id="IPR029063">
    <property type="entry name" value="SAM-dependent_MTases_sf"/>
</dbReference>
<dbReference type="PIRSF" id="PIRSF004553">
    <property type="entry name" value="CHP00095"/>
    <property type="match status" value="1"/>
</dbReference>
<dbReference type="GO" id="GO:0052913">
    <property type="term" value="F:16S rRNA (guanine(966)-N(2))-methyltransferase activity"/>
    <property type="evidence" value="ECO:0007669"/>
    <property type="project" value="UniProtKB-EC"/>
</dbReference>